<organism evidence="1">
    <name type="scientific">Brugia timori</name>
    <dbReference type="NCBI Taxonomy" id="42155"/>
    <lineage>
        <taxon>Eukaryota</taxon>
        <taxon>Metazoa</taxon>
        <taxon>Ecdysozoa</taxon>
        <taxon>Nematoda</taxon>
        <taxon>Chromadorea</taxon>
        <taxon>Rhabditida</taxon>
        <taxon>Spirurina</taxon>
        <taxon>Spiruromorpha</taxon>
        <taxon>Filarioidea</taxon>
        <taxon>Onchocercidae</taxon>
        <taxon>Brugia</taxon>
    </lineage>
</organism>
<protein>
    <submittedName>
        <fullName evidence="1">CCG domain-containing protein</fullName>
    </submittedName>
</protein>
<name>A0A0R3RCK0_9BILA</name>
<accession>A0A0R3RCK0</accession>
<sequence>LDSKCTEAVISVIVAKPMAEILQHIPSSVNIVGFSCYLHHYYSNKLIIKDAKEIAAASFEIKNGMNE</sequence>
<evidence type="ECO:0000313" key="1">
    <source>
        <dbReference type="WBParaSite" id="BTMF_0001777101-mRNA-1"/>
    </source>
</evidence>
<reference evidence="1" key="1">
    <citation type="submission" date="2017-02" db="UniProtKB">
        <authorList>
            <consortium name="WormBaseParasite"/>
        </authorList>
    </citation>
    <scope>IDENTIFICATION</scope>
</reference>
<proteinExistence type="predicted"/>
<dbReference type="WBParaSite" id="BTMF_0001777101-mRNA-1">
    <property type="protein sequence ID" value="BTMF_0001777101-mRNA-1"/>
    <property type="gene ID" value="BTMF_0001777101"/>
</dbReference>
<dbReference type="AlphaFoldDB" id="A0A0R3RCK0"/>